<evidence type="ECO:0000256" key="5">
    <source>
        <dbReference type="ARBA" id="ARBA00022723"/>
    </source>
</evidence>
<dbReference type="CTD" id="57654"/>
<keyword evidence="9" id="KW-0175">Coiled coil</keyword>
<evidence type="ECO:0000256" key="4">
    <source>
        <dbReference type="ARBA" id="ARBA00022454"/>
    </source>
</evidence>
<dbReference type="InterPro" id="IPR018610">
    <property type="entry name" value="UVSSA"/>
</dbReference>
<dbReference type="Pfam" id="PF20867">
    <property type="entry name" value="UVSSA_N"/>
    <property type="match status" value="1"/>
</dbReference>
<comment type="similarity">
    <text evidence="2">Belongs to the UVSSA family.</text>
</comment>
<organism evidence="13 14">
    <name type="scientific">Paramormyrops kingsleyae</name>
    <dbReference type="NCBI Taxonomy" id="1676925"/>
    <lineage>
        <taxon>Eukaryota</taxon>
        <taxon>Metazoa</taxon>
        <taxon>Chordata</taxon>
        <taxon>Craniata</taxon>
        <taxon>Vertebrata</taxon>
        <taxon>Euteleostomi</taxon>
        <taxon>Actinopterygii</taxon>
        <taxon>Neopterygii</taxon>
        <taxon>Teleostei</taxon>
        <taxon>Osteoglossocephala</taxon>
        <taxon>Osteoglossomorpha</taxon>
        <taxon>Osteoglossiformes</taxon>
        <taxon>Mormyridae</taxon>
        <taxon>Paramormyrops</taxon>
    </lineage>
</organism>
<keyword evidence="5" id="KW-0479">Metal-binding</keyword>
<dbReference type="STRING" id="1676925.ENSPKIP00000022191"/>
<comment type="subcellular location">
    <subcellularLocation>
        <location evidence="1">Chromosome</location>
    </subcellularLocation>
</comment>
<keyword evidence="7" id="KW-0863">Zinc-finger</keyword>
<evidence type="ECO:0000256" key="9">
    <source>
        <dbReference type="ARBA" id="ARBA00023054"/>
    </source>
</evidence>
<dbReference type="InterPro" id="IPR008942">
    <property type="entry name" value="ENTH_VHS"/>
</dbReference>
<dbReference type="GO" id="GO:0009411">
    <property type="term" value="P:response to UV"/>
    <property type="evidence" value="ECO:0007669"/>
    <property type="project" value="InterPro"/>
</dbReference>
<dbReference type="GO" id="GO:0008270">
    <property type="term" value="F:zinc ion binding"/>
    <property type="evidence" value="ECO:0007669"/>
    <property type="project" value="UniProtKB-KW"/>
</dbReference>
<evidence type="ECO:0000256" key="6">
    <source>
        <dbReference type="ARBA" id="ARBA00022763"/>
    </source>
</evidence>
<keyword evidence="4" id="KW-0158">Chromosome</keyword>
<evidence type="ECO:0000256" key="11">
    <source>
        <dbReference type="SAM" id="MobiDB-lite"/>
    </source>
</evidence>
<feature type="compositionally biased region" description="Low complexity" evidence="11">
    <location>
        <begin position="468"/>
        <end position="488"/>
    </location>
</feature>
<name>A0A3B3RWP4_9TELE</name>
<dbReference type="InterPro" id="IPR049431">
    <property type="entry name" value="UVSSA_C"/>
</dbReference>
<keyword evidence="10" id="KW-0234">DNA repair</keyword>
<evidence type="ECO:0000256" key="10">
    <source>
        <dbReference type="ARBA" id="ARBA00023204"/>
    </source>
</evidence>
<accession>A0A3B3RWP4</accession>
<evidence type="ECO:0000256" key="2">
    <source>
        <dbReference type="ARBA" id="ARBA00009240"/>
    </source>
</evidence>
<dbReference type="Pfam" id="PF09740">
    <property type="entry name" value="DUF2043"/>
    <property type="match status" value="1"/>
</dbReference>
<keyword evidence="14" id="KW-1185">Reference proteome</keyword>
<evidence type="ECO:0000259" key="12">
    <source>
        <dbReference type="Pfam" id="PF09740"/>
    </source>
</evidence>
<reference evidence="13" key="1">
    <citation type="submission" date="2025-05" db="UniProtKB">
        <authorList>
            <consortium name="Ensembl"/>
        </authorList>
    </citation>
    <scope>IDENTIFICATION</scope>
</reference>
<evidence type="ECO:0000256" key="3">
    <source>
        <dbReference type="ARBA" id="ARBA00022111"/>
    </source>
</evidence>
<dbReference type="PANTHER" id="PTHR28670">
    <property type="entry name" value="UV-STIMULATED SCAFFOLD PROTEIN A"/>
    <property type="match status" value="1"/>
</dbReference>
<sequence length="715" mass="81317">MDHAQRERLSALVEELTTSGQPQLDQSKMKDVKKICKASSDYVEHFYNLLMSRLAEEHAEVRLSALQMAGELFSRSHHFRTLLVSSLQEFLELTVETDPEQPLPPPKEAARRLKTLAIRTVQDWQAAYGQAYKKLALGYHFLKQVKKVDFQDVQARTLAERKRQEEKQKRLERIYKDKVTKATTEMEETSAEIQECLTEMDSCLKLLMPHPLEFSLSDLEATPTAPMHCGKSASPAADDEQPCCSKDLNDRGERVEEEGSSEEGSDAEDIPDEDMFIRQTGLMSHKYSLSLNLSTDMSLKETEENEAVVNTVRDLNRVISTKHLPAVRSWVQVFTKAGVDQQLLSRAITCKSALEEALQRHEELHIHYKKRERRVMRAGADGEEDEEDDDFVEVPEKEGFEPHIPDHLRAEYGLDPVTSLFVAPAKPAPGSVTQPTPQPKRRATEDELDPTCAAATLRMLKQRLLSDQAAGPSSSQGASEGAETTSEAAKQDADRERAPVVPFDVDLYYWGQEQPTAGKIFKNISQHQFWIPHEIQEEVENKELSAQMKSRFITFAGSFQPVSHKCRTPMPSGSLCERQDRVKCPFHGVIVPRDELGRPVNPADAARLEEERMKRVEEQPDWRDRELMREIEAATGEDLGSSRFYGKGKKGSKGKGKKRKYPNLTDLKQSANTSRSRLERKVFNKSSMRRVTEAMNRMDQRKHEKFANQFNYALN</sequence>
<dbReference type="AlphaFoldDB" id="A0A3B3RWP4"/>
<dbReference type="Gene3D" id="1.25.40.90">
    <property type="match status" value="1"/>
</dbReference>
<dbReference type="GO" id="GO:0005694">
    <property type="term" value="C:chromosome"/>
    <property type="evidence" value="ECO:0007669"/>
    <property type="project" value="UniProtKB-SubCell"/>
</dbReference>
<proteinExistence type="inferred from homology"/>
<dbReference type="PANTHER" id="PTHR28670:SF1">
    <property type="entry name" value="UV-STIMULATED SCAFFOLD PROTEIN A"/>
    <property type="match status" value="1"/>
</dbReference>
<dbReference type="Proteomes" id="UP000261540">
    <property type="component" value="Unplaced"/>
</dbReference>
<dbReference type="GO" id="GO:0000993">
    <property type="term" value="F:RNA polymerase II complex binding"/>
    <property type="evidence" value="ECO:0007669"/>
    <property type="project" value="TreeGrafter"/>
</dbReference>
<feature type="region of interest" description="Disordered" evidence="11">
    <location>
        <begin position="639"/>
        <end position="678"/>
    </location>
</feature>
<feature type="region of interest" description="Disordered" evidence="11">
    <location>
        <begin position="466"/>
        <end position="497"/>
    </location>
</feature>
<feature type="region of interest" description="Disordered" evidence="11">
    <location>
        <begin position="226"/>
        <end position="270"/>
    </location>
</feature>
<feature type="compositionally biased region" description="Polar residues" evidence="11">
    <location>
        <begin position="666"/>
        <end position="675"/>
    </location>
</feature>
<feature type="compositionally biased region" description="Acidic residues" evidence="11">
    <location>
        <begin position="255"/>
        <end position="270"/>
    </location>
</feature>
<evidence type="ECO:0000313" key="13">
    <source>
        <dbReference type="Ensembl" id="ENSPKIP00000022191.1"/>
    </source>
</evidence>
<evidence type="ECO:0000256" key="8">
    <source>
        <dbReference type="ARBA" id="ARBA00022833"/>
    </source>
</evidence>
<keyword evidence="8" id="KW-0862">Zinc</keyword>
<dbReference type="Ensembl" id="ENSPKIT00000002873.1">
    <property type="protein sequence ID" value="ENSPKIP00000022215.1"/>
    <property type="gene ID" value="ENSPKIG00000006302.1"/>
</dbReference>
<dbReference type="Ensembl" id="ENSPKIT00000002905.1">
    <property type="protein sequence ID" value="ENSPKIP00000022247.1"/>
    <property type="gene ID" value="ENSPKIG00000006302.1"/>
</dbReference>
<feature type="domain" description="UV-stimulated scaffold protein A C-terminal" evidence="12">
    <location>
        <begin position="496"/>
        <end position="601"/>
    </location>
</feature>
<dbReference type="InterPro" id="IPR049408">
    <property type="entry name" value="UVSSA_N_a-solenoid_rpt"/>
</dbReference>
<protein>
    <recommendedName>
        <fullName evidence="3">UV-stimulated scaffold protein A</fullName>
    </recommendedName>
</protein>
<evidence type="ECO:0000256" key="1">
    <source>
        <dbReference type="ARBA" id="ARBA00004286"/>
    </source>
</evidence>
<dbReference type="GO" id="GO:0006283">
    <property type="term" value="P:transcription-coupled nucleotide-excision repair"/>
    <property type="evidence" value="ECO:0007669"/>
    <property type="project" value="TreeGrafter"/>
</dbReference>
<dbReference type="Ensembl" id="ENSPKIT00000002849.1">
    <property type="protein sequence ID" value="ENSPKIP00000022191.1"/>
    <property type="gene ID" value="ENSPKIG00000006302.1"/>
</dbReference>
<feature type="compositionally biased region" description="Basic residues" evidence="11">
    <location>
        <begin position="646"/>
        <end position="661"/>
    </location>
</feature>
<dbReference type="GeneTree" id="ENSGT00940000164256"/>
<evidence type="ECO:0000256" key="7">
    <source>
        <dbReference type="ARBA" id="ARBA00022771"/>
    </source>
</evidence>
<keyword evidence="6" id="KW-0227">DNA damage</keyword>
<evidence type="ECO:0000313" key="14">
    <source>
        <dbReference type="Proteomes" id="UP000261540"/>
    </source>
</evidence>
<feature type="region of interest" description="Disordered" evidence="11">
    <location>
        <begin position="423"/>
        <end position="448"/>
    </location>
</feature>